<protein>
    <submittedName>
        <fullName evidence="3">Uncharacterized protein</fullName>
    </submittedName>
</protein>
<proteinExistence type="predicted"/>
<evidence type="ECO:0000313" key="4">
    <source>
        <dbReference type="Proteomes" id="UP001516023"/>
    </source>
</evidence>
<evidence type="ECO:0000313" key="3">
    <source>
        <dbReference type="EMBL" id="KAL3796945.1"/>
    </source>
</evidence>
<dbReference type="EMBL" id="JABMIG020000058">
    <property type="protein sequence ID" value="KAL3796945.1"/>
    <property type="molecule type" value="Genomic_DNA"/>
</dbReference>
<feature type="region of interest" description="Disordered" evidence="1">
    <location>
        <begin position="64"/>
        <end position="96"/>
    </location>
</feature>
<dbReference type="AlphaFoldDB" id="A0ABD3Q9Z3"/>
<feature type="transmembrane region" description="Helical" evidence="2">
    <location>
        <begin position="33"/>
        <end position="51"/>
    </location>
</feature>
<evidence type="ECO:0000256" key="1">
    <source>
        <dbReference type="SAM" id="MobiDB-lite"/>
    </source>
</evidence>
<keyword evidence="2" id="KW-0812">Transmembrane</keyword>
<keyword evidence="2" id="KW-1133">Transmembrane helix</keyword>
<comment type="caution">
    <text evidence="3">The sequence shown here is derived from an EMBL/GenBank/DDBJ whole genome shotgun (WGS) entry which is preliminary data.</text>
</comment>
<sequence length="884" mass="101294">MRISRQSIDRRISFADLLSRARMSRSTLGARRLVHLCAAATVAVILIIRIFHAHDHSTIDKERELANVTPPSHPVPSLRSSARSDRPKDNSFPFLDHTDNNYIPRITKQLSPPSDAAFVVFYNLFIPKESKGAEYATLVMKEQLNQVATALKREDNDSSSRIQKKEYLLRKKAAVVYYNLIGKPLRPEKMEEYCATLHPRLECKMIGYYEEASESVTLQDIHDFCQTDHNHGDDTQSNRDVRVTYIHSKGSYHHTDVNTNWRRELTNAVLHPQCLSPPDDRCNVCGTSFFTRFAFMFPGNMWTAKCSYIRRLLPPRDGGEYDAKKKESIVEFLKMRLYGRLSTTLLEDRIDYFGLGRYRLEHWIGSHPTIMPCELHRKNITLGYMVGGGVNATRDYDWGMGPRREEVVPEIISAQNNLQDKEVAFGEYYLLSGNLIKWFTLYGSDGIPDRDSWVWTFFPAGDRWRELVAKYGQNAVKEVAMQSSEFYSAYLTNGTRTLTTTEKDNELQSNSKSPVVVFYHIALPQYRKKESLYSVKVQLDVLSKGQYDIQTRTFDHDRPTILYYTIAEGDSFNSEFISNYCKTQAKQGGNLTCHSLGELPSANARGETLVQLYNYCQANPSSRVTYITNQHPPTHGFNTTRERHPMQKLRAYATAVTSKMCVRSRDSCNVCGMEFYALPYFHFSGNTFTADCEYVNKLLPPQRFEEAMNNHAGEALVTHLERSFTTNLFPFTPQNLGLSHYSVEHWIGSHPDIKPCDVAPIVTSWFPFLTGNAYTSNDYSSSRIYDFRWGLAPRRGSAPIGTLPAAKEKEVIEMETLLFREYFHMAGHLHRWYHLYGVAPPGNSWVWDWFAKGDVWREGVAVNGSAVINEITMRYADPNQGVPF</sequence>
<reference evidence="3 4" key="1">
    <citation type="journal article" date="2020" name="G3 (Bethesda)">
        <title>Improved Reference Genome for Cyclotella cryptica CCMP332, a Model for Cell Wall Morphogenesis, Salinity Adaptation, and Lipid Production in Diatoms (Bacillariophyta).</title>
        <authorList>
            <person name="Roberts W.R."/>
            <person name="Downey K.M."/>
            <person name="Ruck E.C."/>
            <person name="Traller J.C."/>
            <person name="Alverson A.J."/>
        </authorList>
    </citation>
    <scope>NUCLEOTIDE SEQUENCE [LARGE SCALE GENOMIC DNA]</scope>
    <source>
        <strain evidence="3 4">CCMP332</strain>
    </source>
</reference>
<gene>
    <name evidence="3" type="ORF">HJC23_000698</name>
</gene>
<keyword evidence="2" id="KW-0472">Membrane</keyword>
<keyword evidence="4" id="KW-1185">Reference proteome</keyword>
<accession>A0ABD3Q9Z3</accession>
<name>A0ABD3Q9Z3_9STRA</name>
<dbReference type="Proteomes" id="UP001516023">
    <property type="component" value="Unassembled WGS sequence"/>
</dbReference>
<organism evidence="3 4">
    <name type="scientific">Cyclotella cryptica</name>
    <dbReference type="NCBI Taxonomy" id="29204"/>
    <lineage>
        <taxon>Eukaryota</taxon>
        <taxon>Sar</taxon>
        <taxon>Stramenopiles</taxon>
        <taxon>Ochrophyta</taxon>
        <taxon>Bacillariophyta</taxon>
        <taxon>Coscinodiscophyceae</taxon>
        <taxon>Thalassiosirophycidae</taxon>
        <taxon>Stephanodiscales</taxon>
        <taxon>Stephanodiscaceae</taxon>
        <taxon>Cyclotella</taxon>
    </lineage>
</organism>
<evidence type="ECO:0000256" key="2">
    <source>
        <dbReference type="SAM" id="Phobius"/>
    </source>
</evidence>